<dbReference type="GO" id="GO:0051083">
    <property type="term" value="P:'de novo' cotranslational protein folding"/>
    <property type="evidence" value="ECO:0007669"/>
    <property type="project" value="TreeGrafter"/>
</dbReference>
<keyword evidence="9" id="KW-0963">Cytoplasm</keyword>
<evidence type="ECO:0000259" key="12">
    <source>
        <dbReference type="Pfam" id="PF05698"/>
    </source>
</evidence>
<dbReference type="InterPro" id="IPR008881">
    <property type="entry name" value="Trigger_fac_ribosome-bd_bac"/>
</dbReference>
<dbReference type="Gene3D" id="1.10.3120.10">
    <property type="entry name" value="Trigger factor, C-terminal domain"/>
    <property type="match status" value="1"/>
</dbReference>
<dbReference type="Gene3D" id="3.30.70.1050">
    <property type="entry name" value="Trigger factor ribosome-binding domain"/>
    <property type="match status" value="1"/>
</dbReference>
<comment type="catalytic activity">
    <reaction evidence="1 9">
        <text>[protein]-peptidylproline (omega=180) = [protein]-peptidylproline (omega=0)</text>
        <dbReference type="Rhea" id="RHEA:16237"/>
        <dbReference type="Rhea" id="RHEA-COMP:10747"/>
        <dbReference type="Rhea" id="RHEA-COMP:10748"/>
        <dbReference type="ChEBI" id="CHEBI:83833"/>
        <dbReference type="ChEBI" id="CHEBI:83834"/>
        <dbReference type="EC" id="5.2.1.8"/>
    </reaction>
</comment>
<dbReference type="GO" id="GO:0043022">
    <property type="term" value="F:ribosome binding"/>
    <property type="evidence" value="ECO:0007669"/>
    <property type="project" value="TreeGrafter"/>
</dbReference>
<evidence type="ECO:0000256" key="2">
    <source>
        <dbReference type="ARBA" id="ARBA00005464"/>
    </source>
</evidence>
<evidence type="ECO:0000256" key="9">
    <source>
        <dbReference type="HAMAP-Rule" id="MF_00303"/>
    </source>
</evidence>
<evidence type="ECO:0000256" key="3">
    <source>
        <dbReference type="ARBA" id="ARBA00013194"/>
    </source>
</evidence>
<comment type="function">
    <text evidence="9">Involved in protein export. Acts as a chaperone by maintaining the newly synthesized protein in an open conformation. Functions as a peptidyl-prolyl cis-trans isomerase.</text>
</comment>
<dbReference type="GO" id="GO:0051301">
    <property type="term" value="P:cell division"/>
    <property type="evidence" value="ECO:0007669"/>
    <property type="project" value="UniProtKB-KW"/>
</dbReference>
<evidence type="ECO:0000313" key="14">
    <source>
        <dbReference type="Proteomes" id="UP000034516"/>
    </source>
</evidence>
<dbReference type="Pfam" id="PF05698">
    <property type="entry name" value="Trigger_C"/>
    <property type="match status" value="1"/>
</dbReference>
<dbReference type="InterPro" id="IPR037041">
    <property type="entry name" value="Trigger_fac_C_sf"/>
</dbReference>
<dbReference type="EC" id="5.2.1.8" evidence="3 9"/>
<feature type="domain" description="Trigger factor C-terminal" evidence="12">
    <location>
        <begin position="263"/>
        <end position="423"/>
    </location>
</feature>
<dbReference type="InterPro" id="IPR036611">
    <property type="entry name" value="Trigger_fac_ribosome-bd_sf"/>
</dbReference>
<dbReference type="Pfam" id="PF00254">
    <property type="entry name" value="FKBP_C"/>
    <property type="match status" value="1"/>
</dbReference>
<keyword evidence="9" id="KW-0132">Cell division</keyword>
<dbReference type="NCBIfam" id="TIGR00115">
    <property type="entry name" value="tig"/>
    <property type="match status" value="1"/>
</dbReference>
<dbReference type="GO" id="GO:0003755">
    <property type="term" value="F:peptidyl-prolyl cis-trans isomerase activity"/>
    <property type="evidence" value="ECO:0007669"/>
    <property type="project" value="UniProtKB-UniRule"/>
</dbReference>
<dbReference type="EMBL" id="LCCW01000005">
    <property type="protein sequence ID" value="KKS42977.1"/>
    <property type="molecule type" value="Genomic_DNA"/>
</dbReference>
<dbReference type="GO" id="GO:0005737">
    <property type="term" value="C:cytoplasm"/>
    <property type="evidence" value="ECO:0007669"/>
    <property type="project" value="UniProtKB-SubCell"/>
</dbReference>
<dbReference type="HAMAP" id="MF_00303">
    <property type="entry name" value="Trigger_factor_Tig"/>
    <property type="match status" value="1"/>
</dbReference>
<evidence type="ECO:0000256" key="7">
    <source>
        <dbReference type="ARBA" id="ARBA00023235"/>
    </source>
</evidence>
<dbReference type="PANTHER" id="PTHR30560">
    <property type="entry name" value="TRIGGER FACTOR CHAPERONE AND PEPTIDYL-PROLYL CIS/TRANS ISOMERASE"/>
    <property type="match status" value="1"/>
</dbReference>
<dbReference type="Gene3D" id="3.10.50.40">
    <property type="match status" value="1"/>
</dbReference>
<evidence type="ECO:0000256" key="6">
    <source>
        <dbReference type="ARBA" id="ARBA00023186"/>
    </source>
</evidence>
<evidence type="ECO:0000259" key="10">
    <source>
        <dbReference type="Pfam" id="PF00254"/>
    </source>
</evidence>
<gene>
    <name evidence="9" type="primary">tig</name>
    <name evidence="13" type="ORF">UV02_C0005G0008</name>
</gene>
<evidence type="ECO:0000256" key="8">
    <source>
        <dbReference type="ARBA" id="ARBA00029986"/>
    </source>
</evidence>
<dbReference type="InterPro" id="IPR001179">
    <property type="entry name" value="PPIase_FKBP_dom"/>
</dbReference>
<evidence type="ECO:0000256" key="5">
    <source>
        <dbReference type="ARBA" id="ARBA00023110"/>
    </source>
</evidence>
<keyword evidence="7 9" id="KW-0413">Isomerase</keyword>
<keyword evidence="9" id="KW-0131">Cell cycle</keyword>
<proteinExistence type="inferred from homology"/>
<feature type="domain" description="Trigger factor ribosome-binding bacterial" evidence="11">
    <location>
        <begin position="1"/>
        <end position="145"/>
    </location>
</feature>
<protein>
    <recommendedName>
        <fullName evidence="4 9">Trigger factor</fullName>
        <shortName evidence="9">TF</shortName>
        <ecNumber evidence="3 9">5.2.1.8</ecNumber>
    </recommendedName>
    <alternativeName>
        <fullName evidence="8 9">PPIase</fullName>
    </alternativeName>
</protein>
<dbReference type="SUPFAM" id="SSF102735">
    <property type="entry name" value="Trigger factor ribosome-binding domain"/>
    <property type="match status" value="1"/>
</dbReference>
<dbReference type="GO" id="GO:0015031">
    <property type="term" value="P:protein transport"/>
    <property type="evidence" value="ECO:0007669"/>
    <property type="project" value="UniProtKB-UniRule"/>
</dbReference>
<evidence type="ECO:0000313" key="13">
    <source>
        <dbReference type="EMBL" id="KKS42977.1"/>
    </source>
</evidence>
<comment type="similarity">
    <text evidence="2 9">Belongs to the FKBP-type PPIase family. Tig subfamily.</text>
</comment>
<organism evidence="13 14">
    <name type="scientific">Candidatus Kuenenbacteria bacterium GW2011_GWA2_42_15</name>
    <dbReference type="NCBI Taxonomy" id="1618677"/>
    <lineage>
        <taxon>Bacteria</taxon>
        <taxon>Candidatus Kueneniibacteriota</taxon>
    </lineage>
</organism>
<sequence length="428" mass="48888">MQIKVQMLPRAEALLTLEIQPDEYQKFMLAATQKMSTKTKIDGFRPGYAPYNIVKQRVGEGEILNEALSEIISRTFAEAILKEKINTLGSPEITIKKMTPGDNLIYEARVSVLPEITPPNLVSLSLKKPTINIEEKEVDKILERLAKSRAAEILETRPAENNDLVKLDYQISIAGVPQENGSQKNFPVFLGEEHMIPGFEKQIIGMVAGETKKFDTAFPKEYFQNNFANKNCEFTVTVNAVYRLEIPKPNDDFAKTIGDFQNIEDLRKHLKENLTAEKQIESNRQLENELLKTIIDKTGFPELPEKLMANEVHLMIHELERDLANRGLDLATWLTNLNKTEAGLKKDLRPQAEVRAKSILLLRALAKKENISVSENEIDDEVKNITNLYQDNKKFLAQVKSSDYRYYLAQTLTNKKVIDWLKEKIVKE</sequence>
<dbReference type="SUPFAM" id="SSF54534">
    <property type="entry name" value="FKBP-like"/>
    <property type="match status" value="1"/>
</dbReference>
<dbReference type="PIRSF" id="PIRSF003095">
    <property type="entry name" value="Trigger_factor"/>
    <property type="match status" value="1"/>
</dbReference>
<comment type="caution">
    <text evidence="13">The sequence shown here is derived from an EMBL/GenBank/DDBJ whole genome shotgun (WGS) entry which is preliminary data.</text>
</comment>
<feature type="domain" description="PPIase FKBP-type" evidence="10">
    <location>
        <begin position="157"/>
        <end position="238"/>
    </location>
</feature>
<evidence type="ECO:0000256" key="1">
    <source>
        <dbReference type="ARBA" id="ARBA00000971"/>
    </source>
</evidence>
<comment type="subcellular location">
    <subcellularLocation>
        <location evidence="9">Cytoplasm</location>
    </subcellularLocation>
    <text evidence="9">About half TF is bound to the ribosome near the polypeptide exit tunnel while the other half is free in the cytoplasm.</text>
</comment>
<dbReference type="PANTHER" id="PTHR30560:SF3">
    <property type="entry name" value="TRIGGER FACTOR-LIKE PROTEIN TIG, CHLOROPLASTIC"/>
    <property type="match status" value="1"/>
</dbReference>
<keyword evidence="5 9" id="KW-0697">Rotamase</keyword>
<evidence type="ECO:0000259" key="11">
    <source>
        <dbReference type="Pfam" id="PF05697"/>
    </source>
</evidence>
<reference evidence="13 14" key="1">
    <citation type="journal article" date="2015" name="Nature">
        <title>rRNA introns, odd ribosomes, and small enigmatic genomes across a large radiation of phyla.</title>
        <authorList>
            <person name="Brown C.T."/>
            <person name="Hug L.A."/>
            <person name="Thomas B.C."/>
            <person name="Sharon I."/>
            <person name="Castelle C.J."/>
            <person name="Singh A."/>
            <person name="Wilkins M.J."/>
            <person name="Williams K.H."/>
            <person name="Banfield J.F."/>
        </authorList>
    </citation>
    <scope>NUCLEOTIDE SEQUENCE [LARGE SCALE GENOMIC DNA]</scope>
</reference>
<comment type="domain">
    <text evidence="9">Consists of 3 domains; the N-terminus binds the ribosome, the middle domain has PPIase activity, while the C-terminus has intrinsic chaperone activity on its own.</text>
</comment>
<dbReference type="Proteomes" id="UP000034516">
    <property type="component" value="Unassembled WGS sequence"/>
</dbReference>
<dbReference type="InterPro" id="IPR027304">
    <property type="entry name" value="Trigger_fact/SurA_dom_sf"/>
</dbReference>
<dbReference type="GO" id="GO:0044183">
    <property type="term" value="F:protein folding chaperone"/>
    <property type="evidence" value="ECO:0007669"/>
    <property type="project" value="TreeGrafter"/>
</dbReference>
<dbReference type="InterPro" id="IPR046357">
    <property type="entry name" value="PPIase_dom_sf"/>
</dbReference>
<dbReference type="Pfam" id="PF05697">
    <property type="entry name" value="Trigger_N"/>
    <property type="match status" value="1"/>
</dbReference>
<dbReference type="InterPro" id="IPR005215">
    <property type="entry name" value="Trig_fac"/>
</dbReference>
<dbReference type="InterPro" id="IPR008880">
    <property type="entry name" value="Trigger_fac_C"/>
</dbReference>
<name>A0A0G0Z2I6_9BACT</name>
<dbReference type="AlphaFoldDB" id="A0A0G0Z2I6"/>
<evidence type="ECO:0000256" key="4">
    <source>
        <dbReference type="ARBA" id="ARBA00016902"/>
    </source>
</evidence>
<dbReference type="SUPFAM" id="SSF109998">
    <property type="entry name" value="Triger factor/SurA peptide-binding domain-like"/>
    <property type="match status" value="1"/>
</dbReference>
<accession>A0A0G0Z2I6</accession>
<keyword evidence="6 9" id="KW-0143">Chaperone</keyword>
<dbReference type="GO" id="GO:0043335">
    <property type="term" value="P:protein unfolding"/>
    <property type="evidence" value="ECO:0007669"/>
    <property type="project" value="TreeGrafter"/>
</dbReference>